<reference evidence="3" key="1">
    <citation type="submission" date="2020-05" db="EMBL/GenBank/DDBJ databases">
        <authorList>
            <person name="Chiriac C."/>
            <person name="Salcher M."/>
            <person name="Ghai R."/>
            <person name="Kavagutti S V."/>
        </authorList>
    </citation>
    <scope>NUCLEOTIDE SEQUENCE</scope>
</reference>
<dbReference type="PANTHER" id="PTHR16263">
    <property type="entry name" value="TETRATRICOPEPTIDE REPEAT PROTEIN 38"/>
    <property type="match status" value="1"/>
</dbReference>
<dbReference type="PANTHER" id="PTHR16263:SF4">
    <property type="entry name" value="TETRATRICOPEPTIDE REPEAT PROTEIN 38"/>
    <property type="match status" value="1"/>
</dbReference>
<dbReference type="AlphaFoldDB" id="A0A6J7KVS4"/>
<evidence type="ECO:0000256" key="1">
    <source>
        <dbReference type="ARBA" id="ARBA00022737"/>
    </source>
</evidence>
<dbReference type="InterPro" id="IPR033891">
    <property type="entry name" value="TTC38"/>
</dbReference>
<evidence type="ECO:0000256" key="2">
    <source>
        <dbReference type="ARBA" id="ARBA00022803"/>
    </source>
</evidence>
<accession>A0A6J7KVS4</accession>
<name>A0A6J7KVS4_9ZZZZ</name>
<dbReference type="CDD" id="cd05804">
    <property type="entry name" value="StaR_like"/>
    <property type="match status" value="1"/>
</dbReference>
<sequence>MSHDAHGNAMSANEECAAHYDRALDHLLHFRPEVGHSTAAALDADPTAPMPRVFEAYLGLLGTEPADAAAARVVFDDFVASADPSRWTPRERGHVEAASAWLSGDMSGAGAALADVSIDYPRDALALMVGHQIDFFCGDATALRDRVGATLTAWHDDDPHRALMLGMYAFGLEESGHYERSEEVGLGAVAADPLDVWGIHAVVHSYEMRGMADEGLRFLDERRDDWIRGNFLNVHNSWHYALYLLEGGEVERGLAIYDSTLHHAESAGLAMEMLDAAGYLWRLLLDGRVESERWSALADSWVPVMQTPYYAFNDVFATMAFVGSGRVAAAQRLVDSRRRWVSEAAASVTNARMTREIGIPVCQALVDFARGDYEAVLLGLMPVRRRVGEFGGSHAQRDAVQRTLVESALRSGQLNLAQGLLSERLNLRPRSQFDWARSSRLESMMTG</sequence>
<evidence type="ECO:0000313" key="3">
    <source>
        <dbReference type="EMBL" id="CAB4959760.1"/>
    </source>
</evidence>
<dbReference type="EMBL" id="CAFBNF010000273">
    <property type="protein sequence ID" value="CAB4959760.1"/>
    <property type="molecule type" value="Genomic_DNA"/>
</dbReference>
<gene>
    <name evidence="3" type="ORF">UFOPK3773_01915</name>
</gene>
<keyword evidence="2" id="KW-0802">TPR repeat</keyword>
<organism evidence="3">
    <name type="scientific">freshwater metagenome</name>
    <dbReference type="NCBI Taxonomy" id="449393"/>
    <lineage>
        <taxon>unclassified sequences</taxon>
        <taxon>metagenomes</taxon>
        <taxon>ecological metagenomes</taxon>
    </lineage>
</organism>
<proteinExistence type="predicted"/>
<protein>
    <submittedName>
        <fullName evidence="3">Unannotated protein</fullName>
    </submittedName>
</protein>
<keyword evidence="1" id="KW-0677">Repeat</keyword>